<name>A0ABR5NLW0_9GAMM</name>
<evidence type="ECO:0000313" key="1">
    <source>
        <dbReference type="EMBL" id="KRG59042.1"/>
    </source>
</evidence>
<organism evidence="1 2">
    <name type="scientific">Stenotrophomonas nitritireducens</name>
    <dbReference type="NCBI Taxonomy" id="83617"/>
    <lineage>
        <taxon>Bacteria</taxon>
        <taxon>Pseudomonadati</taxon>
        <taxon>Pseudomonadota</taxon>
        <taxon>Gammaproteobacteria</taxon>
        <taxon>Lysobacterales</taxon>
        <taxon>Lysobacteraceae</taxon>
        <taxon>Stenotrophomonas</taxon>
    </lineage>
</organism>
<accession>A0ABR5NLW0</accession>
<reference evidence="1 2" key="1">
    <citation type="submission" date="2015-05" db="EMBL/GenBank/DDBJ databases">
        <title>Genome sequencing and analysis of members of genus Stenotrophomonas.</title>
        <authorList>
            <person name="Patil P.P."/>
            <person name="Midha S."/>
            <person name="Patil P.B."/>
        </authorList>
    </citation>
    <scope>NUCLEOTIDE SEQUENCE [LARGE SCALE GENOMIC DNA]</scope>
    <source>
        <strain evidence="1 2">DSM 12575</strain>
    </source>
</reference>
<keyword evidence="2" id="KW-1185">Reference proteome</keyword>
<proteinExistence type="predicted"/>
<dbReference type="Proteomes" id="UP000050902">
    <property type="component" value="Unassembled WGS sequence"/>
</dbReference>
<gene>
    <name evidence="1" type="ORF">ABB22_05150</name>
</gene>
<protein>
    <submittedName>
        <fullName evidence="1">Uncharacterized protein</fullName>
    </submittedName>
</protein>
<sequence>MSMTQFRISLSGTEPDLQVLEDALQDADPSVLLDIEPLSRVLRISTLLDEHSLLPALGRGGLSISAAQLERVPSECCGGCGG</sequence>
<evidence type="ECO:0000313" key="2">
    <source>
        <dbReference type="Proteomes" id="UP000050902"/>
    </source>
</evidence>
<dbReference type="EMBL" id="LDJG01000006">
    <property type="protein sequence ID" value="KRG59042.1"/>
    <property type="molecule type" value="Genomic_DNA"/>
</dbReference>
<comment type="caution">
    <text evidence="1">The sequence shown here is derived from an EMBL/GenBank/DDBJ whole genome shotgun (WGS) entry which is preliminary data.</text>
</comment>